<gene>
    <name evidence="10" type="ORF">GHT06_010955</name>
</gene>
<evidence type="ECO:0000256" key="2">
    <source>
        <dbReference type="ARBA" id="ARBA00004687"/>
    </source>
</evidence>
<sequence length="426" mass="48783">MYSPWKSNILGVVIRAWMFNSGFYESLSDRVEISTPLNSWKRVVEGVYLQQRSQSPYEGDVFHETPTGLLFYTYLLKLNCNVLHAVFILCDVITAIVLTEATRLFIQDIVKDQQNKLKTCHKDAKKITLKKEEVANVPQYVTAAYLLNPYIVCSCVAMTTTVFANLILSLTLLAMAKRSRLLSTFCLAFAAHQSFYPIMLLVPIAIATAKEKQLLKSVFLTTTTYAFFTSLLIWFAYLSTGSWRFIESTYGCILKVPDLTPNIGLFWYFFTEMFDHFYLFFTYVFQLNPFIYVIPLAIRFDDNVPLLSFTLCAIMAIFKSYPSIGDVGFYLALLPLWNHLVPFFRHSFIVGCIFLVTSVLSPILWYLWIYTGSANANFFFATTLAFATAQIFLLTDVLFAQAKYDYHLKHGVDLKINGKEGMLVLE</sequence>
<protein>
    <recommendedName>
        <fullName evidence="12">Phosphatidylinositol glycan anchor biosynthesis class U protein</fullName>
    </recommendedName>
</protein>
<keyword evidence="8 9" id="KW-0472">Membrane</keyword>
<proteinExistence type="inferred from homology"/>
<dbReference type="Pfam" id="PF06728">
    <property type="entry name" value="PIG-U"/>
    <property type="match status" value="1"/>
</dbReference>
<dbReference type="GO" id="GO:0042765">
    <property type="term" value="C:GPI-anchor transamidase complex"/>
    <property type="evidence" value="ECO:0007669"/>
    <property type="project" value="InterPro"/>
</dbReference>
<comment type="subcellular location">
    <subcellularLocation>
        <location evidence="1">Endoplasmic reticulum membrane</location>
        <topology evidence="1">Multi-pass membrane protein</topology>
    </subcellularLocation>
</comment>
<feature type="transmembrane region" description="Helical" evidence="9">
    <location>
        <begin position="218"/>
        <end position="237"/>
    </location>
</feature>
<keyword evidence="5 9" id="KW-0812">Transmembrane</keyword>
<keyword evidence="7 9" id="KW-1133">Transmembrane helix</keyword>
<keyword evidence="4" id="KW-0337">GPI-anchor biosynthesis</keyword>
<evidence type="ECO:0000256" key="6">
    <source>
        <dbReference type="ARBA" id="ARBA00022824"/>
    </source>
</evidence>
<feature type="transmembrane region" description="Helical" evidence="9">
    <location>
        <begin position="181"/>
        <end position="206"/>
    </location>
</feature>
<evidence type="ECO:0000256" key="5">
    <source>
        <dbReference type="ARBA" id="ARBA00022692"/>
    </source>
</evidence>
<evidence type="ECO:0000256" key="7">
    <source>
        <dbReference type="ARBA" id="ARBA00022989"/>
    </source>
</evidence>
<feature type="transmembrane region" description="Helical" evidence="9">
    <location>
        <begin position="82"/>
        <end position="106"/>
    </location>
</feature>
<evidence type="ECO:0008006" key="12">
    <source>
        <dbReference type="Google" id="ProtNLM"/>
    </source>
</evidence>
<comment type="similarity">
    <text evidence="3">Belongs to the PIGU family.</text>
</comment>
<name>A0AAD5PXX0_9CRUS</name>
<evidence type="ECO:0000256" key="3">
    <source>
        <dbReference type="ARBA" id="ARBA00010026"/>
    </source>
</evidence>
<dbReference type="Proteomes" id="UP000820818">
    <property type="component" value="Linkage Group LG2"/>
</dbReference>
<feature type="transmembrane region" description="Helical" evidence="9">
    <location>
        <begin position="349"/>
        <end position="370"/>
    </location>
</feature>
<keyword evidence="11" id="KW-1185">Reference proteome</keyword>
<comment type="pathway">
    <text evidence="2">Glycolipid biosynthesis; glycosylphosphatidylinositol-anchor biosynthesis.</text>
</comment>
<accession>A0AAD5PXX0</accession>
<evidence type="ECO:0000256" key="1">
    <source>
        <dbReference type="ARBA" id="ARBA00004477"/>
    </source>
</evidence>
<dbReference type="InterPro" id="IPR009600">
    <property type="entry name" value="PIG-U"/>
</dbReference>
<dbReference type="AlphaFoldDB" id="A0AAD5PXX0"/>
<comment type="caution">
    <text evidence="10">The sequence shown here is derived from an EMBL/GenBank/DDBJ whole genome shotgun (WGS) entry which is preliminary data.</text>
</comment>
<evidence type="ECO:0000313" key="11">
    <source>
        <dbReference type="Proteomes" id="UP000820818"/>
    </source>
</evidence>
<evidence type="ECO:0000313" key="10">
    <source>
        <dbReference type="EMBL" id="KAI9563492.1"/>
    </source>
</evidence>
<dbReference type="EMBL" id="WJBH02000002">
    <property type="protein sequence ID" value="KAI9563492.1"/>
    <property type="molecule type" value="Genomic_DNA"/>
</dbReference>
<dbReference type="GO" id="GO:0016255">
    <property type="term" value="P:attachment of GPI anchor to protein"/>
    <property type="evidence" value="ECO:0007669"/>
    <property type="project" value="InterPro"/>
</dbReference>
<feature type="transmembrane region" description="Helical" evidence="9">
    <location>
        <begin position="376"/>
        <end position="399"/>
    </location>
</feature>
<evidence type="ECO:0000256" key="9">
    <source>
        <dbReference type="SAM" id="Phobius"/>
    </source>
</evidence>
<feature type="transmembrane region" description="Helical" evidence="9">
    <location>
        <begin position="150"/>
        <end position="175"/>
    </location>
</feature>
<evidence type="ECO:0000256" key="8">
    <source>
        <dbReference type="ARBA" id="ARBA00023136"/>
    </source>
</evidence>
<dbReference type="PANTHER" id="PTHR13121:SF0">
    <property type="entry name" value="PHOSPHATIDYLINOSITOL GLYCAN ANCHOR BIOSYNTHESIS CLASS U PROTEIN"/>
    <property type="match status" value="1"/>
</dbReference>
<evidence type="ECO:0000256" key="4">
    <source>
        <dbReference type="ARBA" id="ARBA00022502"/>
    </source>
</evidence>
<dbReference type="PANTHER" id="PTHR13121">
    <property type="entry name" value="GPI TRANSAMIDASE COMPONENT PIG-U"/>
    <property type="match status" value="1"/>
</dbReference>
<reference evidence="10 11" key="1">
    <citation type="submission" date="2022-05" db="EMBL/GenBank/DDBJ databases">
        <title>A multi-omics perspective on studying reproductive biology in Daphnia sinensis.</title>
        <authorList>
            <person name="Jia J."/>
        </authorList>
    </citation>
    <scope>NUCLEOTIDE SEQUENCE [LARGE SCALE GENOMIC DNA]</scope>
    <source>
        <strain evidence="10 11">WSL</strain>
    </source>
</reference>
<organism evidence="10 11">
    <name type="scientific">Daphnia sinensis</name>
    <dbReference type="NCBI Taxonomy" id="1820382"/>
    <lineage>
        <taxon>Eukaryota</taxon>
        <taxon>Metazoa</taxon>
        <taxon>Ecdysozoa</taxon>
        <taxon>Arthropoda</taxon>
        <taxon>Crustacea</taxon>
        <taxon>Branchiopoda</taxon>
        <taxon>Diplostraca</taxon>
        <taxon>Cladocera</taxon>
        <taxon>Anomopoda</taxon>
        <taxon>Daphniidae</taxon>
        <taxon>Daphnia</taxon>
        <taxon>Daphnia similis group</taxon>
    </lineage>
</organism>
<dbReference type="GO" id="GO:0006506">
    <property type="term" value="P:GPI anchor biosynthetic process"/>
    <property type="evidence" value="ECO:0007669"/>
    <property type="project" value="UniProtKB-KW"/>
</dbReference>
<keyword evidence="6" id="KW-0256">Endoplasmic reticulum</keyword>
<feature type="transmembrane region" description="Helical" evidence="9">
    <location>
        <begin position="277"/>
        <end position="297"/>
    </location>
</feature>